<proteinExistence type="predicted"/>
<gene>
    <name evidence="1" type="ORF">Q4T40_05420</name>
</gene>
<dbReference type="RefSeq" id="WP_413779216.1">
    <property type="nucleotide sequence ID" value="NZ_JAUOZS010000001.1"/>
</dbReference>
<reference evidence="1 2" key="1">
    <citation type="submission" date="2023-07" db="EMBL/GenBank/DDBJ databases">
        <title>The novel representative of Negativicutes class, Anaeroselena agilis gen. nov. sp. nov.</title>
        <authorList>
            <person name="Prokofeva M.I."/>
            <person name="Elcheninov A.G."/>
            <person name="Klyukina A."/>
            <person name="Kublanov I.V."/>
            <person name="Frolov E.N."/>
            <person name="Podosokorskaya O.A."/>
        </authorList>
    </citation>
    <scope>NUCLEOTIDE SEQUENCE [LARGE SCALE GENOMIC DNA]</scope>
    <source>
        <strain evidence="1 2">4137-cl</strain>
    </source>
</reference>
<comment type="caution">
    <text evidence="1">The sequence shown here is derived from an EMBL/GenBank/DDBJ whole genome shotgun (WGS) entry which is preliminary data.</text>
</comment>
<dbReference type="Gene3D" id="1.10.357.10">
    <property type="entry name" value="Tetracycline Repressor, domain 2"/>
    <property type="match status" value="1"/>
</dbReference>
<dbReference type="SUPFAM" id="SSF48498">
    <property type="entry name" value="Tetracyclin repressor-like, C-terminal domain"/>
    <property type="match status" value="1"/>
</dbReference>
<keyword evidence="2" id="KW-1185">Reference proteome</keyword>
<dbReference type="Proteomes" id="UP001254848">
    <property type="component" value="Unassembled WGS sequence"/>
</dbReference>
<sequence length="119" mass="12766">MLEAFATNYENYPALVTISQLYGVLSFDAELGAKVREIVAGRHRFLVEIVAAGIAAGDLADTNPEALADALGGIFHSVCLKWQLSGHGFSLREKVLSEVGIVLSAFIPKNGEDRICPGY</sequence>
<accession>A0ABU3NV32</accession>
<dbReference type="EMBL" id="JAUOZS010000001">
    <property type="protein sequence ID" value="MDT8900679.1"/>
    <property type="molecule type" value="Genomic_DNA"/>
</dbReference>
<organism evidence="1 2">
    <name type="scientific">Anaeroselena agilis</name>
    <dbReference type="NCBI Taxonomy" id="3063788"/>
    <lineage>
        <taxon>Bacteria</taxon>
        <taxon>Bacillati</taxon>
        <taxon>Bacillota</taxon>
        <taxon>Negativicutes</taxon>
        <taxon>Acetonemataceae</taxon>
        <taxon>Anaeroselena</taxon>
    </lineage>
</organism>
<evidence type="ECO:0000313" key="1">
    <source>
        <dbReference type="EMBL" id="MDT8900679.1"/>
    </source>
</evidence>
<name>A0ABU3NV32_9FIRM</name>
<dbReference type="InterPro" id="IPR036271">
    <property type="entry name" value="Tet_transcr_reg_TetR-rel_C_sf"/>
</dbReference>
<evidence type="ECO:0000313" key="2">
    <source>
        <dbReference type="Proteomes" id="UP001254848"/>
    </source>
</evidence>
<protein>
    <submittedName>
        <fullName evidence="1">Uncharacterized protein</fullName>
    </submittedName>
</protein>